<dbReference type="Proteomes" id="UP000054549">
    <property type="component" value="Unassembled WGS sequence"/>
</dbReference>
<feature type="chain" id="PRO_5002170073" description="Secreted protein" evidence="1">
    <location>
        <begin position="20"/>
        <end position="106"/>
    </location>
</feature>
<evidence type="ECO:0000256" key="1">
    <source>
        <dbReference type="SAM" id="SignalP"/>
    </source>
</evidence>
<keyword evidence="3" id="KW-1185">Reference proteome</keyword>
<sequence>MAFSFALALTALPPNTSRANSNTNNNLISLTYQHLTTEPFLTYSRARQYRPINATVFRSFRLTHQACFCRFQGIHIKYCTLTAVRSTLEYMLSFMTLSSLLQLGCK</sequence>
<evidence type="ECO:0000313" key="2">
    <source>
        <dbReference type="EMBL" id="KIL58122.1"/>
    </source>
</evidence>
<protein>
    <recommendedName>
        <fullName evidence="4">Secreted protein</fullName>
    </recommendedName>
</protein>
<dbReference type="HOGENOM" id="CLU_2222548_0_0_1"/>
<keyword evidence="1" id="KW-0732">Signal</keyword>
<feature type="signal peptide" evidence="1">
    <location>
        <begin position="1"/>
        <end position="19"/>
    </location>
</feature>
<dbReference type="InParanoid" id="A0A0C2WA67"/>
<accession>A0A0C2WA67</accession>
<proteinExistence type="predicted"/>
<dbReference type="AlphaFoldDB" id="A0A0C2WA67"/>
<evidence type="ECO:0000313" key="3">
    <source>
        <dbReference type="Proteomes" id="UP000054549"/>
    </source>
</evidence>
<name>A0A0C2WA67_AMAMK</name>
<organism evidence="2 3">
    <name type="scientific">Amanita muscaria (strain Koide BX008)</name>
    <dbReference type="NCBI Taxonomy" id="946122"/>
    <lineage>
        <taxon>Eukaryota</taxon>
        <taxon>Fungi</taxon>
        <taxon>Dikarya</taxon>
        <taxon>Basidiomycota</taxon>
        <taxon>Agaricomycotina</taxon>
        <taxon>Agaricomycetes</taxon>
        <taxon>Agaricomycetidae</taxon>
        <taxon>Agaricales</taxon>
        <taxon>Pluteineae</taxon>
        <taxon>Amanitaceae</taxon>
        <taxon>Amanita</taxon>
    </lineage>
</organism>
<evidence type="ECO:0008006" key="4">
    <source>
        <dbReference type="Google" id="ProtNLM"/>
    </source>
</evidence>
<gene>
    <name evidence="2" type="ORF">M378DRAFT_341142</name>
</gene>
<dbReference type="EMBL" id="KN818347">
    <property type="protein sequence ID" value="KIL58122.1"/>
    <property type="molecule type" value="Genomic_DNA"/>
</dbReference>
<reference evidence="2 3" key="1">
    <citation type="submission" date="2014-04" db="EMBL/GenBank/DDBJ databases">
        <title>Evolutionary Origins and Diversification of the Mycorrhizal Mutualists.</title>
        <authorList>
            <consortium name="DOE Joint Genome Institute"/>
            <consortium name="Mycorrhizal Genomics Consortium"/>
            <person name="Kohler A."/>
            <person name="Kuo A."/>
            <person name="Nagy L.G."/>
            <person name="Floudas D."/>
            <person name="Copeland A."/>
            <person name="Barry K.W."/>
            <person name="Cichocki N."/>
            <person name="Veneault-Fourrey C."/>
            <person name="LaButti K."/>
            <person name="Lindquist E.A."/>
            <person name="Lipzen A."/>
            <person name="Lundell T."/>
            <person name="Morin E."/>
            <person name="Murat C."/>
            <person name="Riley R."/>
            <person name="Ohm R."/>
            <person name="Sun H."/>
            <person name="Tunlid A."/>
            <person name="Henrissat B."/>
            <person name="Grigoriev I.V."/>
            <person name="Hibbett D.S."/>
            <person name="Martin F."/>
        </authorList>
    </citation>
    <scope>NUCLEOTIDE SEQUENCE [LARGE SCALE GENOMIC DNA]</scope>
    <source>
        <strain evidence="2 3">Koide BX008</strain>
    </source>
</reference>